<dbReference type="Proteomes" id="UP000286415">
    <property type="component" value="Unassembled WGS sequence"/>
</dbReference>
<sequence>MENYTSIFQERNPCRKLLPEIQANSAFIDRTPITCLASLEPCAESDHENIYLMISRDQLPTKDAASGSLDKLAKQVEDLLPHNAFSVEGVFLKVPLEEMSYWPREFAGPFPVILDAYQEVDNRIFTVVRILASVVNDRMPEMNTQDLTQMELWLFAKHQRLRGLYLVERGGRCIQEHHQVIPFYFHFERNTQGPQELSEQTKPVIKDISRATRNSRISVLLSKYEQKCLVTEEPRPVAVWFGTVQLYFENQKKSVKKLAAGEKEINSKLVELTRQKVTDRLGTMGLRSTIITVTVDYLYTDGINQISAAIHIYHNLIEFNQKVFVTGPQELEVKLQQTICKSSAESAGILRWENMGHQRVGLASGFSFPTLVTRHAFLGPVLSNNRVTSCSSWHALACLWKQCGTFLPNHTLSFFSQCRNNGPVELRGLMGQFKVLSESTSRHHQTEPVKKCLLLWKQRTLTTIQTKKCNPTNLVHFLFSLPLLTSTVLAASTKALMMGLLHHENLLVLTVLNTEQTTQDEAESWE</sequence>
<reference evidence="1 2" key="2">
    <citation type="journal article" date="2021" name="Genomics">
        <title>High-quality reference genome for Clonorchis sinensis.</title>
        <authorList>
            <person name="Young N.D."/>
            <person name="Stroehlein A.J."/>
            <person name="Kinkar L."/>
            <person name="Wang T."/>
            <person name="Sohn W.M."/>
            <person name="Chang B.C.H."/>
            <person name="Kaur P."/>
            <person name="Weisz D."/>
            <person name="Dudchenko O."/>
            <person name="Aiden E.L."/>
            <person name="Korhonen P.K."/>
            <person name="Gasser R.B."/>
        </authorList>
    </citation>
    <scope>NUCLEOTIDE SEQUENCE [LARGE SCALE GENOMIC DNA]</scope>
    <source>
        <strain evidence="1">Cs-k2</strain>
    </source>
</reference>
<dbReference type="AlphaFoldDB" id="A0A8T1MP21"/>
<gene>
    <name evidence="1" type="ORF">CSKR_102713</name>
</gene>
<dbReference type="EMBL" id="NIRI02000042">
    <property type="protein sequence ID" value="KAG5451124.1"/>
    <property type="molecule type" value="Genomic_DNA"/>
</dbReference>
<protein>
    <submittedName>
        <fullName evidence="1">Uncharacterized protein</fullName>
    </submittedName>
</protein>
<accession>A0A8T1MP21</accession>
<organism evidence="1 2">
    <name type="scientific">Clonorchis sinensis</name>
    <name type="common">Chinese liver fluke</name>
    <dbReference type="NCBI Taxonomy" id="79923"/>
    <lineage>
        <taxon>Eukaryota</taxon>
        <taxon>Metazoa</taxon>
        <taxon>Spiralia</taxon>
        <taxon>Lophotrochozoa</taxon>
        <taxon>Platyhelminthes</taxon>
        <taxon>Trematoda</taxon>
        <taxon>Digenea</taxon>
        <taxon>Opisthorchiida</taxon>
        <taxon>Opisthorchiata</taxon>
        <taxon>Opisthorchiidae</taxon>
        <taxon>Clonorchis</taxon>
    </lineage>
</organism>
<evidence type="ECO:0000313" key="1">
    <source>
        <dbReference type="EMBL" id="KAG5451124.1"/>
    </source>
</evidence>
<name>A0A8T1MP21_CLOSI</name>
<dbReference type="OrthoDB" id="10389337at2759"/>
<proteinExistence type="predicted"/>
<keyword evidence="2" id="KW-1185">Reference proteome</keyword>
<reference evidence="1 2" key="1">
    <citation type="journal article" date="2018" name="Biotechnol. Adv.">
        <title>Improved genomic resources and new bioinformatic workflow for the carcinogenic parasite Clonorchis sinensis: Biotechnological implications.</title>
        <authorList>
            <person name="Wang D."/>
            <person name="Korhonen P.K."/>
            <person name="Gasser R.B."/>
            <person name="Young N.D."/>
        </authorList>
    </citation>
    <scope>NUCLEOTIDE SEQUENCE [LARGE SCALE GENOMIC DNA]</scope>
    <source>
        <strain evidence="1">Cs-k2</strain>
    </source>
</reference>
<evidence type="ECO:0000313" key="2">
    <source>
        <dbReference type="Proteomes" id="UP000286415"/>
    </source>
</evidence>
<comment type="caution">
    <text evidence="1">The sequence shown here is derived from an EMBL/GenBank/DDBJ whole genome shotgun (WGS) entry which is preliminary data.</text>
</comment>